<reference evidence="2" key="1">
    <citation type="journal article" date="2019" name="Int. J. Syst. Evol. Microbiol.">
        <title>The Global Catalogue of Microorganisms (GCM) 10K type strain sequencing project: providing services to taxonomists for standard genome sequencing and annotation.</title>
        <authorList>
            <consortium name="The Broad Institute Genomics Platform"/>
            <consortium name="The Broad Institute Genome Sequencing Center for Infectious Disease"/>
            <person name="Wu L."/>
            <person name="Ma J."/>
        </authorList>
    </citation>
    <scope>NUCLEOTIDE SEQUENCE [LARGE SCALE GENOMIC DNA]</scope>
    <source>
        <strain evidence="2">CGMCC 4.6946</strain>
    </source>
</reference>
<dbReference type="RefSeq" id="WP_277552471.1">
    <property type="nucleotide sequence ID" value="NZ_JARAMH010000028.1"/>
</dbReference>
<keyword evidence="2" id="KW-1185">Reference proteome</keyword>
<organism evidence="1 2">
    <name type="scientific">Kocuria oceani</name>
    <dbReference type="NCBI Taxonomy" id="988827"/>
    <lineage>
        <taxon>Bacteria</taxon>
        <taxon>Bacillati</taxon>
        <taxon>Actinomycetota</taxon>
        <taxon>Actinomycetes</taxon>
        <taxon>Micrococcales</taxon>
        <taxon>Micrococcaceae</taxon>
        <taxon>Kocuria</taxon>
    </lineage>
</organism>
<evidence type="ECO:0000313" key="2">
    <source>
        <dbReference type="Proteomes" id="UP001595797"/>
    </source>
</evidence>
<gene>
    <name evidence="1" type="ORF">ACFPCS_18655</name>
</gene>
<protein>
    <submittedName>
        <fullName evidence="1">Uncharacterized protein</fullName>
    </submittedName>
</protein>
<comment type="caution">
    <text evidence="1">The sequence shown here is derived from an EMBL/GenBank/DDBJ whole genome shotgun (WGS) entry which is preliminary data.</text>
</comment>
<dbReference type="EMBL" id="JBHSIW010000029">
    <property type="protein sequence ID" value="MFC4905587.1"/>
    <property type="molecule type" value="Genomic_DNA"/>
</dbReference>
<evidence type="ECO:0000313" key="1">
    <source>
        <dbReference type="EMBL" id="MFC4905587.1"/>
    </source>
</evidence>
<dbReference type="Proteomes" id="UP001595797">
    <property type="component" value="Unassembled WGS sequence"/>
</dbReference>
<proteinExistence type="predicted"/>
<accession>A0ABV9TS02</accession>
<name>A0ABV9TS02_9MICC</name>
<sequence>MASEEDRLLEELARAQAVVAHLTACLRLASQVRDHLMVRTVAAGKSVAQIRARTRLVRSRVYAILERTNPDS</sequence>